<dbReference type="InterPro" id="IPR036822">
    <property type="entry name" value="CutC-like_dom_sf"/>
</dbReference>
<dbReference type="Gene3D" id="3.20.20.380">
    <property type="entry name" value="Copper homeostasis (CutC) domain"/>
    <property type="match status" value="1"/>
</dbReference>
<dbReference type="PANTHER" id="PTHR12598:SF0">
    <property type="entry name" value="COPPER HOMEOSTASIS PROTEIN CUTC HOMOLOG"/>
    <property type="match status" value="1"/>
</dbReference>
<evidence type="ECO:0000313" key="3">
    <source>
        <dbReference type="EMBL" id="PRP83382.1"/>
    </source>
</evidence>
<organism evidence="3 4">
    <name type="scientific">Planoprotostelium fungivorum</name>
    <dbReference type="NCBI Taxonomy" id="1890364"/>
    <lineage>
        <taxon>Eukaryota</taxon>
        <taxon>Amoebozoa</taxon>
        <taxon>Evosea</taxon>
        <taxon>Variosea</taxon>
        <taxon>Cavosteliida</taxon>
        <taxon>Cavosteliaceae</taxon>
        <taxon>Planoprotostelium</taxon>
    </lineage>
</organism>
<dbReference type="Proteomes" id="UP000241769">
    <property type="component" value="Unassembled WGS sequence"/>
</dbReference>
<protein>
    <recommendedName>
        <fullName evidence="2">Copper homeostasis protein cutC homolog</fullName>
    </recommendedName>
</protein>
<dbReference type="InterPro" id="IPR005627">
    <property type="entry name" value="CutC-like"/>
</dbReference>
<sequence length="253" mass="27604">MTDGTSANVIFEVCIDSVRSAKAAFAGGAHRVELCADLFSGGITPSHGLIKQVSNITQEHIHRKAKLMVIIRPRGGDFCYDEEEMDVMLEDIRVCKSLGVHGVVLGCLREDGTIDEEKTGRLITDLISMSDMTPDPLNALEVCVRLNVDRILTSGHESSCLEGLDTLKILVERARDRVIIVPGGGITAKNVGKILNGCGAREFHSSGRTSMEGPMRYRKGGVYMGGVLRPSEFDRSYVDVSKVSEMQKRSSFV</sequence>
<accession>A0A2P6NHH4</accession>
<evidence type="ECO:0000256" key="1">
    <source>
        <dbReference type="ARBA" id="ARBA00007768"/>
    </source>
</evidence>
<dbReference type="SUPFAM" id="SSF110395">
    <property type="entry name" value="CutC-like"/>
    <property type="match status" value="1"/>
</dbReference>
<gene>
    <name evidence="3" type="ORF">PROFUN_09410</name>
</gene>
<dbReference type="InParanoid" id="A0A2P6NHH4"/>
<dbReference type="EMBL" id="MDYQ01000083">
    <property type="protein sequence ID" value="PRP83382.1"/>
    <property type="molecule type" value="Genomic_DNA"/>
</dbReference>
<dbReference type="STRING" id="1890364.A0A2P6NHH4"/>
<dbReference type="GO" id="GO:0005507">
    <property type="term" value="F:copper ion binding"/>
    <property type="evidence" value="ECO:0007669"/>
    <property type="project" value="TreeGrafter"/>
</dbReference>
<evidence type="ECO:0000256" key="2">
    <source>
        <dbReference type="ARBA" id="ARBA00019014"/>
    </source>
</evidence>
<comment type="caution">
    <text evidence="3">The sequence shown here is derived from an EMBL/GenBank/DDBJ whole genome shotgun (WGS) entry which is preliminary data.</text>
</comment>
<dbReference type="Pfam" id="PF03932">
    <property type="entry name" value="CutC"/>
    <property type="match status" value="1"/>
</dbReference>
<proteinExistence type="inferred from homology"/>
<name>A0A2P6NHH4_9EUKA</name>
<reference evidence="3 4" key="1">
    <citation type="journal article" date="2018" name="Genome Biol. Evol.">
        <title>Multiple Roots of Fruiting Body Formation in Amoebozoa.</title>
        <authorList>
            <person name="Hillmann F."/>
            <person name="Forbes G."/>
            <person name="Novohradska S."/>
            <person name="Ferling I."/>
            <person name="Riege K."/>
            <person name="Groth M."/>
            <person name="Westermann M."/>
            <person name="Marz M."/>
            <person name="Spaller T."/>
            <person name="Winckler T."/>
            <person name="Schaap P."/>
            <person name="Glockner G."/>
        </authorList>
    </citation>
    <scope>NUCLEOTIDE SEQUENCE [LARGE SCALE GENOMIC DNA]</scope>
    <source>
        <strain evidence="3 4">Jena</strain>
    </source>
</reference>
<dbReference type="HAMAP" id="MF_00795">
    <property type="entry name" value="CutC"/>
    <property type="match status" value="1"/>
</dbReference>
<dbReference type="PANTHER" id="PTHR12598">
    <property type="entry name" value="COPPER HOMEOSTASIS PROTEIN CUTC"/>
    <property type="match status" value="1"/>
</dbReference>
<dbReference type="AlphaFoldDB" id="A0A2P6NHH4"/>
<evidence type="ECO:0000313" key="4">
    <source>
        <dbReference type="Proteomes" id="UP000241769"/>
    </source>
</evidence>
<comment type="similarity">
    <text evidence="1">Belongs to the CutC family.</text>
</comment>
<dbReference type="OrthoDB" id="7392499at2759"/>
<keyword evidence="4" id="KW-1185">Reference proteome</keyword>